<dbReference type="InterPro" id="IPR001972">
    <property type="entry name" value="Stomatin_HflK_fam"/>
</dbReference>
<evidence type="ECO:0000256" key="6">
    <source>
        <dbReference type="SAM" id="MobiDB-lite"/>
    </source>
</evidence>
<feature type="region of interest" description="Disordered" evidence="6">
    <location>
        <begin position="332"/>
        <end position="442"/>
    </location>
</feature>
<organism evidence="9 10">
    <name type="scientific">Ornithinimicrobium avium</name>
    <dbReference type="NCBI Taxonomy" id="2283195"/>
    <lineage>
        <taxon>Bacteria</taxon>
        <taxon>Bacillati</taxon>
        <taxon>Actinomycetota</taxon>
        <taxon>Actinomycetes</taxon>
        <taxon>Micrococcales</taxon>
        <taxon>Ornithinimicrobiaceae</taxon>
        <taxon>Ornithinimicrobium</taxon>
    </lineage>
</organism>
<dbReference type="PROSITE" id="PS01270">
    <property type="entry name" value="BAND_7"/>
    <property type="match status" value="1"/>
</dbReference>
<dbReference type="InterPro" id="IPR018080">
    <property type="entry name" value="Band_7/stomatin-like_CS"/>
</dbReference>
<dbReference type="InterPro" id="IPR050710">
    <property type="entry name" value="Band7/mec-2_domain"/>
</dbReference>
<evidence type="ECO:0000259" key="8">
    <source>
        <dbReference type="SMART" id="SM00244"/>
    </source>
</evidence>
<dbReference type="Gene3D" id="3.30.479.30">
    <property type="entry name" value="Band 7 domain"/>
    <property type="match status" value="1"/>
</dbReference>
<dbReference type="FunFam" id="3.30.479.30:FF:000004">
    <property type="entry name" value="Putative membrane protease family, stomatin"/>
    <property type="match status" value="1"/>
</dbReference>
<evidence type="ECO:0000256" key="7">
    <source>
        <dbReference type="SAM" id="Phobius"/>
    </source>
</evidence>
<feature type="domain" description="Band 7" evidence="8">
    <location>
        <begin position="25"/>
        <end position="183"/>
    </location>
</feature>
<proteinExistence type="inferred from homology"/>
<dbReference type="KEGG" id="orn:DV701_09030"/>
<evidence type="ECO:0000313" key="9">
    <source>
        <dbReference type="EMBL" id="AXH96253.1"/>
    </source>
</evidence>
<evidence type="ECO:0000256" key="3">
    <source>
        <dbReference type="ARBA" id="ARBA00022692"/>
    </source>
</evidence>
<feature type="compositionally biased region" description="Basic and acidic residues" evidence="6">
    <location>
        <begin position="332"/>
        <end position="344"/>
    </location>
</feature>
<dbReference type="SMART" id="SM00244">
    <property type="entry name" value="PHB"/>
    <property type="match status" value="1"/>
</dbReference>
<dbReference type="InterPro" id="IPR001107">
    <property type="entry name" value="Band_7"/>
</dbReference>
<evidence type="ECO:0000313" key="10">
    <source>
        <dbReference type="Proteomes" id="UP000253790"/>
    </source>
</evidence>
<reference evidence="9 10" key="1">
    <citation type="submission" date="2018-07" db="EMBL/GenBank/DDBJ databases">
        <title>Complete genome sequencing of Ornithinimicrobium sp. AMA3305.</title>
        <authorList>
            <person name="Bae J.-W."/>
        </authorList>
    </citation>
    <scope>NUCLEOTIDE SEQUENCE [LARGE SCALE GENOMIC DNA]</scope>
    <source>
        <strain evidence="9 10">AMA3305</strain>
    </source>
</reference>
<dbReference type="Proteomes" id="UP000253790">
    <property type="component" value="Chromosome"/>
</dbReference>
<feature type="compositionally biased region" description="Polar residues" evidence="6">
    <location>
        <begin position="378"/>
        <end position="392"/>
    </location>
</feature>
<gene>
    <name evidence="9" type="ORF">DV701_09030</name>
</gene>
<dbReference type="AlphaFoldDB" id="A0A345NMJ5"/>
<dbReference type="PRINTS" id="PR00721">
    <property type="entry name" value="STOMATIN"/>
</dbReference>
<dbReference type="InterPro" id="IPR036013">
    <property type="entry name" value="Band_7/SPFH_dom_sf"/>
</dbReference>
<keyword evidence="3 7" id="KW-0812">Transmembrane</keyword>
<dbReference type="OrthoDB" id="9809197at2"/>
<dbReference type="GO" id="GO:0005886">
    <property type="term" value="C:plasma membrane"/>
    <property type="evidence" value="ECO:0007669"/>
    <property type="project" value="UniProtKB-ARBA"/>
</dbReference>
<keyword evidence="5 7" id="KW-0472">Membrane</keyword>
<evidence type="ECO:0000256" key="2">
    <source>
        <dbReference type="ARBA" id="ARBA00008164"/>
    </source>
</evidence>
<keyword evidence="4 7" id="KW-1133">Transmembrane helix</keyword>
<name>A0A345NMJ5_9MICO</name>
<evidence type="ECO:0000256" key="4">
    <source>
        <dbReference type="ARBA" id="ARBA00022989"/>
    </source>
</evidence>
<accession>A0A345NMJ5</accession>
<dbReference type="GO" id="GO:0098552">
    <property type="term" value="C:side of membrane"/>
    <property type="evidence" value="ECO:0007669"/>
    <property type="project" value="UniProtKB-ARBA"/>
</dbReference>
<dbReference type="RefSeq" id="WP_114928018.1">
    <property type="nucleotide sequence ID" value="NZ_CP031229.1"/>
</dbReference>
<dbReference type="Pfam" id="PF01145">
    <property type="entry name" value="Band_7"/>
    <property type="match status" value="1"/>
</dbReference>
<evidence type="ECO:0000256" key="5">
    <source>
        <dbReference type="ARBA" id="ARBA00023136"/>
    </source>
</evidence>
<comment type="subcellular location">
    <subcellularLocation>
        <location evidence="1">Membrane</location>
        <topology evidence="1">Single-pass membrane protein</topology>
    </subcellularLocation>
</comment>
<dbReference type="EMBL" id="CP031229">
    <property type="protein sequence ID" value="AXH96253.1"/>
    <property type="molecule type" value="Genomic_DNA"/>
</dbReference>
<dbReference type="PANTHER" id="PTHR43327">
    <property type="entry name" value="STOMATIN-LIKE PROTEIN 2, MITOCHONDRIAL"/>
    <property type="match status" value="1"/>
</dbReference>
<feature type="compositionally biased region" description="Basic and acidic residues" evidence="6">
    <location>
        <begin position="415"/>
        <end position="436"/>
    </location>
</feature>
<evidence type="ECO:0000256" key="1">
    <source>
        <dbReference type="ARBA" id="ARBA00004167"/>
    </source>
</evidence>
<comment type="similarity">
    <text evidence="2">Belongs to the band 7/mec-2 family.</text>
</comment>
<dbReference type="PANTHER" id="PTHR43327:SF10">
    <property type="entry name" value="STOMATIN-LIKE PROTEIN 2, MITOCHONDRIAL"/>
    <property type="match status" value="1"/>
</dbReference>
<dbReference type="SUPFAM" id="SSF117892">
    <property type="entry name" value="Band 7/SPFH domain"/>
    <property type="match status" value="1"/>
</dbReference>
<protein>
    <submittedName>
        <fullName evidence="9">SPFH/Band 7/PHB domain protein</fullName>
    </submittedName>
</protein>
<sequence>MDPVNLIVWAVVALIVLFVISAIARAIRIVPQATAVIVERLGKYDRTLDAGLHFLLPFIDRPRAVVDLREQVVSFPPQPVITSDNLVVSIDTVIYFQPTDPKAATYEIANYIQGIEQLTVTTLRNVIGSLDLEQTLTSRDMINGQLRGVLDEATGRWGIRVNRVELKAIDPPASVQDSMEKQMRAERDRRATILNAEGVKQSQILTAEGEKQAQILRAEGTAQSAILESQGEARAILQVFDAIHKGNPDGKLLAYQYLQMLPEIAKGESNQMWVVPTELTAALSGIGKALGGGESSGSAYLDGPSASLRADAGYTGLDDLDAPTLEDPREALRRARAEAEDASRNAEGATKQRTGKEAEAAVAEAARKARAAARQPGASGSAQLGTLPQQEQVVADLPEKDDPADPAPVEQADQGAHRDQPGAHSWERPEGERKPWDQSPQD</sequence>
<keyword evidence="10" id="KW-1185">Reference proteome</keyword>
<feature type="transmembrane region" description="Helical" evidence="7">
    <location>
        <begin position="6"/>
        <end position="24"/>
    </location>
</feature>
<dbReference type="CDD" id="cd08829">
    <property type="entry name" value="SPFH_paraslipin"/>
    <property type="match status" value="1"/>
</dbReference>